<evidence type="ECO:0000313" key="2">
    <source>
        <dbReference type="EMBL" id="MCT7947915.1"/>
    </source>
</evidence>
<dbReference type="Gene3D" id="1.10.260.40">
    <property type="entry name" value="lambda repressor-like DNA-binding domains"/>
    <property type="match status" value="1"/>
</dbReference>
<dbReference type="CDD" id="cd00093">
    <property type="entry name" value="HTH_XRE"/>
    <property type="match status" value="1"/>
</dbReference>
<accession>A0A9X3B1U3</accession>
<dbReference type="InterPro" id="IPR010982">
    <property type="entry name" value="Lambda_DNA-bd_dom_sf"/>
</dbReference>
<protein>
    <submittedName>
        <fullName evidence="2">Helix-turn-helix domain-containing protein</fullName>
    </submittedName>
</protein>
<dbReference type="SMART" id="SM00530">
    <property type="entry name" value="HTH_XRE"/>
    <property type="match status" value="1"/>
</dbReference>
<dbReference type="InterPro" id="IPR001387">
    <property type="entry name" value="Cro/C1-type_HTH"/>
</dbReference>
<gene>
    <name evidence="2" type="ORF">NE536_21450</name>
</gene>
<dbReference type="Proteomes" id="UP001155604">
    <property type="component" value="Unassembled WGS sequence"/>
</dbReference>
<keyword evidence="3" id="KW-1185">Reference proteome</keyword>
<proteinExistence type="predicted"/>
<dbReference type="EMBL" id="JAMTCC010000063">
    <property type="protein sequence ID" value="MCT7947915.1"/>
    <property type="molecule type" value="Genomic_DNA"/>
</dbReference>
<dbReference type="GO" id="GO:0003677">
    <property type="term" value="F:DNA binding"/>
    <property type="evidence" value="ECO:0007669"/>
    <property type="project" value="InterPro"/>
</dbReference>
<dbReference type="AlphaFoldDB" id="A0A9X3B1U3"/>
<organism evidence="2 3">
    <name type="scientific">Shewanella septentrionalis</name>
    <dbReference type="NCBI Taxonomy" id="2952223"/>
    <lineage>
        <taxon>Bacteria</taxon>
        <taxon>Pseudomonadati</taxon>
        <taxon>Pseudomonadota</taxon>
        <taxon>Gammaproteobacteria</taxon>
        <taxon>Alteromonadales</taxon>
        <taxon>Shewanellaceae</taxon>
        <taxon>Shewanella</taxon>
    </lineage>
</organism>
<evidence type="ECO:0000313" key="3">
    <source>
        <dbReference type="Proteomes" id="UP001155604"/>
    </source>
</evidence>
<dbReference type="SUPFAM" id="SSF47413">
    <property type="entry name" value="lambda repressor-like DNA-binding domains"/>
    <property type="match status" value="1"/>
</dbReference>
<feature type="domain" description="HTH cro/C1-type" evidence="1">
    <location>
        <begin position="17"/>
        <end position="71"/>
    </location>
</feature>
<dbReference type="Pfam" id="PF01381">
    <property type="entry name" value="HTH_3"/>
    <property type="match status" value="1"/>
</dbReference>
<name>A0A9X3B1U3_9GAMM</name>
<sequence length="84" mass="9635">MKQKLWSDREEALRNELKAMRKNAGLSQSELALKLEKPQSFVSKYESGERQLKILELEQVCLACGTSAHAFLKDFSELYVEKDA</sequence>
<reference evidence="2" key="1">
    <citation type="journal article" date="2023" name="Int. J. Syst. Evol. Microbiol.">
        <title>&lt;i&gt;Shewanella septentrionalis&lt;/i&gt; sp. nov. and &lt;i&gt;Shewanella holmiensis&lt;/i&gt; sp. nov., isolated from Baltic Sea water and sediments.</title>
        <authorList>
            <person name="Martin-Rodriguez A.J."/>
            <person name="Thorell K."/>
            <person name="Joffre E."/>
            <person name="Jensie-Markopoulos S."/>
            <person name="Moore E.R.B."/>
            <person name="Sjoling A."/>
        </authorList>
    </citation>
    <scope>NUCLEOTIDE SEQUENCE</scope>
    <source>
        <strain evidence="2">SP1W3</strain>
    </source>
</reference>
<dbReference type="RefSeq" id="WP_261273966.1">
    <property type="nucleotide sequence ID" value="NZ_JAMTCC010000063.1"/>
</dbReference>
<dbReference type="PROSITE" id="PS50943">
    <property type="entry name" value="HTH_CROC1"/>
    <property type="match status" value="1"/>
</dbReference>
<evidence type="ECO:0000259" key="1">
    <source>
        <dbReference type="PROSITE" id="PS50943"/>
    </source>
</evidence>
<comment type="caution">
    <text evidence="2">The sequence shown here is derived from an EMBL/GenBank/DDBJ whole genome shotgun (WGS) entry which is preliminary data.</text>
</comment>